<dbReference type="InterPro" id="IPR000121">
    <property type="entry name" value="PEP_util_C"/>
</dbReference>
<evidence type="ECO:0000256" key="6">
    <source>
        <dbReference type="ARBA" id="ARBA00012232"/>
    </source>
</evidence>
<feature type="domain" description="PEP-utilising enzyme C-terminal" evidence="20">
    <location>
        <begin position="252"/>
        <end position="540"/>
    </location>
</feature>
<evidence type="ECO:0000313" key="22">
    <source>
        <dbReference type="EMBL" id="MFC4101891.1"/>
    </source>
</evidence>
<evidence type="ECO:0000313" key="23">
    <source>
        <dbReference type="Proteomes" id="UP001595715"/>
    </source>
</evidence>
<comment type="catalytic activity">
    <reaction evidence="1 17">
        <text>L-histidyl-[protein] + phosphoenolpyruvate = N(pros)-phospho-L-histidyl-[protein] + pyruvate</text>
        <dbReference type="Rhea" id="RHEA:23880"/>
        <dbReference type="Rhea" id="RHEA-COMP:9745"/>
        <dbReference type="Rhea" id="RHEA-COMP:9746"/>
        <dbReference type="ChEBI" id="CHEBI:15361"/>
        <dbReference type="ChEBI" id="CHEBI:29979"/>
        <dbReference type="ChEBI" id="CHEBI:58702"/>
        <dbReference type="ChEBI" id="CHEBI:64837"/>
        <dbReference type="EC" id="2.7.3.9"/>
    </reaction>
</comment>
<accession>A0ABV8K772</accession>
<keyword evidence="15 17" id="KW-0460">Magnesium</keyword>
<dbReference type="InterPro" id="IPR008279">
    <property type="entry name" value="PEP-util_enz_mobile_dom"/>
</dbReference>
<evidence type="ECO:0000256" key="5">
    <source>
        <dbReference type="ARBA" id="ARBA00007837"/>
    </source>
</evidence>
<dbReference type="InterPro" id="IPR008731">
    <property type="entry name" value="PTS_EIN"/>
</dbReference>
<keyword evidence="13 17" id="KW-0479">Metal-binding</keyword>
<dbReference type="InterPro" id="IPR050499">
    <property type="entry name" value="PEP-utilizing_PTS_enzyme"/>
</dbReference>
<evidence type="ECO:0000259" key="21">
    <source>
        <dbReference type="Pfam" id="PF05524"/>
    </source>
</evidence>
<evidence type="ECO:0000256" key="14">
    <source>
        <dbReference type="ARBA" id="ARBA00022777"/>
    </source>
</evidence>
<organism evidence="22 23">
    <name type="scientific">Paenibacillus xanthanilyticus</name>
    <dbReference type="NCBI Taxonomy" id="1783531"/>
    <lineage>
        <taxon>Bacteria</taxon>
        <taxon>Bacillati</taxon>
        <taxon>Bacillota</taxon>
        <taxon>Bacilli</taxon>
        <taxon>Bacillales</taxon>
        <taxon>Paenibacillaceae</taxon>
        <taxon>Paenibacillus</taxon>
    </lineage>
</organism>
<comment type="cofactor">
    <cofactor evidence="2 17">
        <name>Mg(2+)</name>
        <dbReference type="ChEBI" id="CHEBI:18420"/>
    </cofactor>
</comment>
<comment type="subcellular location">
    <subcellularLocation>
        <location evidence="4 17">Cytoplasm</location>
    </subcellularLocation>
</comment>
<keyword evidence="23" id="KW-1185">Reference proteome</keyword>
<dbReference type="Gene3D" id="1.10.274.10">
    <property type="entry name" value="PtsI, HPr-binding domain"/>
    <property type="match status" value="1"/>
</dbReference>
<dbReference type="Pfam" id="PF05524">
    <property type="entry name" value="PEP-utilisers_N"/>
    <property type="match status" value="1"/>
</dbReference>
<evidence type="ECO:0000256" key="2">
    <source>
        <dbReference type="ARBA" id="ARBA00001946"/>
    </source>
</evidence>
<evidence type="ECO:0000259" key="19">
    <source>
        <dbReference type="Pfam" id="PF00391"/>
    </source>
</evidence>
<evidence type="ECO:0000256" key="1">
    <source>
        <dbReference type="ARBA" id="ARBA00000683"/>
    </source>
</evidence>
<keyword evidence="10 17" id="KW-0762">Sugar transport</keyword>
<evidence type="ECO:0000256" key="10">
    <source>
        <dbReference type="ARBA" id="ARBA00022597"/>
    </source>
</evidence>
<keyword evidence="11 17" id="KW-0808">Transferase</keyword>
<comment type="function">
    <text evidence="3 17">General (non sugar-specific) component of the phosphoenolpyruvate-dependent sugar phosphotransferase system (sugar PTS). This major carbohydrate active-transport system catalyzes the phosphorylation of incoming sugar substrates concomitantly with their translocation across the cell membrane. Enzyme I transfers the phosphoryl group from phosphoenolpyruvate (PEP) to the phosphoryl carrier protein (HPr).</text>
</comment>
<dbReference type="InterPro" id="IPR040442">
    <property type="entry name" value="Pyrv_kinase-like_dom_sf"/>
</dbReference>
<evidence type="ECO:0000256" key="12">
    <source>
        <dbReference type="ARBA" id="ARBA00022683"/>
    </source>
</evidence>
<dbReference type="InterPro" id="IPR024692">
    <property type="entry name" value="PTS_EI"/>
</dbReference>
<dbReference type="Pfam" id="PF02896">
    <property type="entry name" value="PEP-utilizers_C"/>
    <property type="match status" value="1"/>
</dbReference>
<evidence type="ECO:0000256" key="18">
    <source>
        <dbReference type="SAM" id="Coils"/>
    </source>
</evidence>
<keyword evidence="9 17" id="KW-0963">Cytoplasm</keyword>
<dbReference type="NCBIfam" id="TIGR01417">
    <property type="entry name" value="PTS_I_fam"/>
    <property type="match status" value="1"/>
</dbReference>
<comment type="caution">
    <text evidence="22">The sequence shown here is derived from an EMBL/GenBank/DDBJ whole genome shotgun (WGS) entry which is preliminary data.</text>
</comment>
<dbReference type="SUPFAM" id="SSF52009">
    <property type="entry name" value="Phosphohistidine domain"/>
    <property type="match status" value="1"/>
</dbReference>
<evidence type="ECO:0000256" key="7">
    <source>
        <dbReference type="ARBA" id="ARBA00016544"/>
    </source>
</evidence>
<evidence type="ECO:0000256" key="15">
    <source>
        <dbReference type="ARBA" id="ARBA00022842"/>
    </source>
</evidence>
<dbReference type="InterPro" id="IPR036618">
    <property type="entry name" value="PtsI_HPr-bd_sf"/>
</dbReference>
<gene>
    <name evidence="22" type="primary">ptsP</name>
    <name evidence="22" type="ORF">ACFOZ8_19765</name>
</gene>
<dbReference type="GO" id="GO:0008965">
    <property type="term" value="F:phosphoenolpyruvate-protein phosphotransferase activity"/>
    <property type="evidence" value="ECO:0007669"/>
    <property type="project" value="UniProtKB-EC"/>
</dbReference>
<dbReference type="InterPro" id="IPR036637">
    <property type="entry name" value="Phosphohistidine_dom_sf"/>
</dbReference>
<dbReference type="SUPFAM" id="SSF51621">
    <property type="entry name" value="Phosphoenolpyruvate/pyruvate domain"/>
    <property type="match status" value="1"/>
</dbReference>
<dbReference type="Gene3D" id="3.50.30.10">
    <property type="entry name" value="Phosphohistidine domain"/>
    <property type="match status" value="1"/>
</dbReference>
<dbReference type="EMBL" id="JBHSAM010000028">
    <property type="protein sequence ID" value="MFC4101891.1"/>
    <property type="molecule type" value="Genomic_DNA"/>
</dbReference>
<comment type="similarity">
    <text evidence="5 17">Belongs to the PEP-utilizing enzyme family.</text>
</comment>
<reference evidence="23" key="1">
    <citation type="journal article" date="2019" name="Int. J. Syst. Evol. Microbiol.">
        <title>The Global Catalogue of Microorganisms (GCM) 10K type strain sequencing project: providing services to taxonomists for standard genome sequencing and annotation.</title>
        <authorList>
            <consortium name="The Broad Institute Genomics Platform"/>
            <consortium name="The Broad Institute Genome Sequencing Center for Infectious Disease"/>
            <person name="Wu L."/>
            <person name="Ma J."/>
        </authorList>
    </citation>
    <scope>NUCLEOTIDE SEQUENCE [LARGE SCALE GENOMIC DNA]</scope>
    <source>
        <strain evidence="23">IBRC-M 10987</strain>
    </source>
</reference>
<evidence type="ECO:0000256" key="11">
    <source>
        <dbReference type="ARBA" id="ARBA00022679"/>
    </source>
</evidence>
<proteinExistence type="inferred from homology"/>
<feature type="coiled-coil region" evidence="18">
    <location>
        <begin position="393"/>
        <end position="420"/>
    </location>
</feature>
<name>A0ABV8K772_9BACL</name>
<evidence type="ECO:0000259" key="20">
    <source>
        <dbReference type="Pfam" id="PF02896"/>
    </source>
</evidence>
<dbReference type="PRINTS" id="PR01736">
    <property type="entry name" value="PHPHTRNFRASE"/>
</dbReference>
<evidence type="ECO:0000256" key="17">
    <source>
        <dbReference type="PIRNR" id="PIRNR000732"/>
    </source>
</evidence>
<dbReference type="PANTHER" id="PTHR46244:SF3">
    <property type="entry name" value="PHOSPHOENOLPYRUVATE-PROTEIN PHOSPHOTRANSFERASE"/>
    <property type="match status" value="1"/>
</dbReference>
<feature type="domain" description="PEP-utilising enzyme mobile" evidence="19">
    <location>
        <begin position="154"/>
        <end position="226"/>
    </location>
</feature>
<dbReference type="InterPro" id="IPR015813">
    <property type="entry name" value="Pyrv/PenolPyrv_kinase-like_dom"/>
</dbReference>
<dbReference type="Proteomes" id="UP001595715">
    <property type="component" value="Unassembled WGS sequence"/>
</dbReference>
<dbReference type="RefSeq" id="WP_377720487.1">
    <property type="nucleotide sequence ID" value="NZ_JBHSAM010000028.1"/>
</dbReference>
<dbReference type="Pfam" id="PF00391">
    <property type="entry name" value="PEP-utilizers"/>
    <property type="match status" value="1"/>
</dbReference>
<dbReference type="Gene3D" id="3.20.20.60">
    <property type="entry name" value="Phosphoenolpyruvate-binding domains"/>
    <property type="match status" value="1"/>
</dbReference>
<evidence type="ECO:0000256" key="16">
    <source>
        <dbReference type="ARBA" id="ARBA00033235"/>
    </source>
</evidence>
<evidence type="ECO:0000256" key="3">
    <source>
        <dbReference type="ARBA" id="ARBA00002728"/>
    </source>
</evidence>
<feature type="domain" description="Phosphotransferase system enzyme I N-terminal" evidence="21">
    <location>
        <begin position="6"/>
        <end position="127"/>
    </location>
</feature>
<dbReference type="EC" id="2.7.3.9" evidence="6 17"/>
<dbReference type="PIRSF" id="PIRSF000732">
    <property type="entry name" value="PTS_enzyme_I"/>
    <property type="match status" value="1"/>
</dbReference>
<keyword evidence="12 17" id="KW-0598">Phosphotransferase system</keyword>
<keyword evidence="14 17" id="KW-0418">Kinase</keyword>
<dbReference type="PROSITE" id="PS00742">
    <property type="entry name" value="PEP_ENZYMES_2"/>
    <property type="match status" value="1"/>
</dbReference>
<dbReference type="PANTHER" id="PTHR46244">
    <property type="entry name" value="PHOSPHOENOLPYRUVATE-PROTEIN PHOSPHOTRANSFERASE"/>
    <property type="match status" value="1"/>
</dbReference>
<dbReference type="InterPro" id="IPR006318">
    <property type="entry name" value="PTS_EI-like"/>
</dbReference>
<dbReference type="InterPro" id="IPR023151">
    <property type="entry name" value="PEP_util_CS"/>
</dbReference>
<dbReference type="SUPFAM" id="SSF47831">
    <property type="entry name" value="Enzyme I of the PEP:sugar phosphotransferase system HPr-binding (sub)domain"/>
    <property type="match status" value="1"/>
</dbReference>
<sequence>MSQILSGIAASPGYAIASIVTLKPARPAPLREQVADTHAEQARLAAAIEQSRAELRTIRQLTEQRLGAEKAEIFEGHLMLLEDPELIDATNEKIAEEAVNAEYALHEVAGMFIAMLESMENELLRERAVDIRDITARVTSHLLGEPHQDLSTITETCIIAAEDLTPSDTAQLNLDAVQGFVTVVGSRTSHSAIMARSLDVPAIVGIGESLLDLPGGTLVVMDAMEGRLIVNPTDEELAEYKARKRKYDERKANLARLKELPTASLDGARVELAANIGRVEDVAKAIANGAEGIGLFRTEFLYMGRDSLPSEEEQMHSYKAVLEKMEGKPVVIRTLDIGGDKELPYLNLPKESNPFLGLRALRFCLKREDLFRTQLRALLRASRFGNLKIMFPMIAVLDELREAKRVLAEERAKLESEGVELAARIEVGMMIEVPSAAVAADLFAKEVDFFSIGTNDLIQYTMAADRMNESVAYLYQPCHPTILRLVNMVIRAAEREGKWVGMCGEMAGDPSAVPLLLGLGLHEFSMSAGSVLPTRELIAGLSKHEWSRLAEQALTMRTQEEVLHFVQHQLKGAN</sequence>
<keyword evidence="8 17" id="KW-0813">Transport</keyword>
<evidence type="ECO:0000256" key="13">
    <source>
        <dbReference type="ARBA" id="ARBA00022723"/>
    </source>
</evidence>
<evidence type="ECO:0000256" key="9">
    <source>
        <dbReference type="ARBA" id="ARBA00022490"/>
    </source>
</evidence>
<keyword evidence="18" id="KW-0175">Coiled coil</keyword>
<evidence type="ECO:0000256" key="8">
    <source>
        <dbReference type="ARBA" id="ARBA00022448"/>
    </source>
</evidence>
<protein>
    <recommendedName>
        <fullName evidence="7 17">Phosphoenolpyruvate-protein phosphotransferase</fullName>
        <ecNumber evidence="6 17">2.7.3.9</ecNumber>
    </recommendedName>
    <alternativeName>
        <fullName evidence="16 17">Phosphotransferase system, enzyme I</fullName>
    </alternativeName>
</protein>
<evidence type="ECO:0000256" key="4">
    <source>
        <dbReference type="ARBA" id="ARBA00004496"/>
    </source>
</evidence>